<sequence>MPDPRSDYWFPAKRFGFGWGLPCRWQGWLTMVLYLGVVVGASVLFRHGHHTQAHLIVIGVATALLVLVCVLKGEPPRRR</sequence>
<feature type="transmembrane region" description="Helical" evidence="1">
    <location>
        <begin position="27"/>
        <end position="45"/>
    </location>
</feature>
<accession>A0A4V2HF53</accession>
<organism evidence="2 4">
    <name type="scientific">Pseudoxanthomonas winnipegensis</name>
    <dbReference type="NCBI Taxonomy" id="2480810"/>
    <lineage>
        <taxon>Bacteria</taxon>
        <taxon>Pseudomonadati</taxon>
        <taxon>Pseudomonadota</taxon>
        <taxon>Gammaproteobacteria</taxon>
        <taxon>Lysobacterales</taxon>
        <taxon>Lysobacteraceae</taxon>
        <taxon>Pseudoxanthomonas</taxon>
    </lineage>
</organism>
<evidence type="ECO:0000313" key="5">
    <source>
        <dbReference type="Proteomes" id="UP000292087"/>
    </source>
</evidence>
<dbReference type="Proteomes" id="UP000292087">
    <property type="component" value="Unassembled WGS sequence"/>
</dbReference>
<proteinExistence type="predicted"/>
<keyword evidence="1" id="KW-0472">Membrane</keyword>
<comment type="caution">
    <text evidence="2">The sequence shown here is derived from an EMBL/GenBank/DDBJ whole genome shotgun (WGS) entry which is preliminary data.</text>
</comment>
<gene>
    <name evidence="3" type="ORF">EA656_09360</name>
    <name evidence="2" type="ORF">EA661_14240</name>
</gene>
<dbReference type="EMBL" id="SHMF01000002">
    <property type="protein sequence ID" value="TAA35865.1"/>
    <property type="molecule type" value="Genomic_DNA"/>
</dbReference>
<name>A0A4Q8LE50_9GAMM</name>
<accession>A0A4Q8LE50</accession>
<keyword evidence="1" id="KW-1133">Transmembrane helix</keyword>
<evidence type="ECO:0000313" key="2">
    <source>
        <dbReference type="EMBL" id="TAA27298.1"/>
    </source>
</evidence>
<dbReference type="Proteomes" id="UP000291286">
    <property type="component" value="Unassembled WGS sequence"/>
</dbReference>
<keyword evidence="1" id="KW-0812">Transmembrane</keyword>
<dbReference type="EMBL" id="SHMB01000006">
    <property type="protein sequence ID" value="TAA27298.1"/>
    <property type="molecule type" value="Genomic_DNA"/>
</dbReference>
<protein>
    <submittedName>
        <fullName evidence="2">Uncharacterized protein</fullName>
    </submittedName>
</protein>
<reference evidence="4 5" key="1">
    <citation type="submission" date="2019-02" db="EMBL/GenBank/DDBJ databases">
        <title>WGS of Pseudoxanthomonas species novum from clinical isolates.</title>
        <authorList>
            <person name="Bernier A.-M."/>
            <person name="Bernard K."/>
            <person name="Vachon A."/>
        </authorList>
    </citation>
    <scope>NUCLEOTIDE SEQUENCE [LARGE SCALE GENOMIC DNA]</scope>
    <source>
        <strain evidence="3 5">NML140781</strain>
        <strain evidence="2 4">NML171202</strain>
    </source>
</reference>
<feature type="transmembrane region" description="Helical" evidence="1">
    <location>
        <begin position="51"/>
        <end position="71"/>
    </location>
</feature>
<dbReference type="AlphaFoldDB" id="A0A4Q8LE50"/>
<evidence type="ECO:0000313" key="4">
    <source>
        <dbReference type="Proteomes" id="UP000291286"/>
    </source>
</evidence>
<evidence type="ECO:0000256" key="1">
    <source>
        <dbReference type="SAM" id="Phobius"/>
    </source>
</evidence>
<dbReference type="RefSeq" id="WP_130519880.1">
    <property type="nucleotide sequence ID" value="NZ_SHLZ01000004.1"/>
</dbReference>
<evidence type="ECO:0000313" key="3">
    <source>
        <dbReference type="EMBL" id="TAA35865.1"/>
    </source>
</evidence>